<evidence type="ECO:0000313" key="2">
    <source>
        <dbReference type="Proteomes" id="UP001595821"/>
    </source>
</evidence>
<gene>
    <name evidence="1" type="ORF">ACFOZ7_07050</name>
</gene>
<dbReference type="EMBL" id="JBHSDJ010000016">
    <property type="protein sequence ID" value="MFC4246755.1"/>
    <property type="molecule type" value="Genomic_DNA"/>
</dbReference>
<protein>
    <submittedName>
        <fullName evidence="1">Uncharacterized protein</fullName>
    </submittedName>
</protein>
<evidence type="ECO:0000313" key="1">
    <source>
        <dbReference type="EMBL" id="MFC4246755.1"/>
    </source>
</evidence>
<dbReference type="Pfam" id="PF23421">
    <property type="entry name" value="DUF7109"/>
    <property type="match status" value="1"/>
</dbReference>
<dbReference type="InterPro" id="IPR055533">
    <property type="entry name" value="DUF7109"/>
</dbReference>
<proteinExistence type="predicted"/>
<dbReference type="RefSeq" id="WP_246966351.1">
    <property type="nucleotide sequence ID" value="NZ_CP095397.1"/>
</dbReference>
<comment type="caution">
    <text evidence="1">The sequence shown here is derived from an EMBL/GenBank/DDBJ whole genome shotgun (WGS) entry which is preliminary data.</text>
</comment>
<dbReference type="AlphaFoldDB" id="A0ABD5NYC7"/>
<reference evidence="1 2" key="1">
    <citation type="journal article" date="2014" name="Int. J. Syst. Evol. Microbiol.">
        <title>Complete genome sequence of Corynebacterium casei LMG S-19264T (=DSM 44701T), isolated from a smear-ripened cheese.</title>
        <authorList>
            <consortium name="US DOE Joint Genome Institute (JGI-PGF)"/>
            <person name="Walter F."/>
            <person name="Albersmeier A."/>
            <person name="Kalinowski J."/>
            <person name="Ruckert C."/>
        </authorList>
    </citation>
    <scope>NUCLEOTIDE SEQUENCE [LARGE SCALE GENOMIC DNA]</scope>
    <source>
        <strain evidence="1 2">IBRC-M 10912</strain>
    </source>
</reference>
<dbReference type="Proteomes" id="UP001595821">
    <property type="component" value="Unassembled WGS sequence"/>
</dbReference>
<accession>A0ABD5NYC7</accession>
<sequence>MDATADELAGVVDLFGGLTRDELERALSELAFRTDGQSVDGATVDDAIEDAIERFALVRYERIAPPAERSTAASLDEPLLVAGPTAFPSPPEHADDLPHILEIEPRSPDRGALGEQVFERFARAAIDALEEDDDERVRELLDVSYDIETWAPIDLADERARLDDELD</sequence>
<organism evidence="1 2">
    <name type="scientific">Natribaculum luteum</name>
    <dbReference type="NCBI Taxonomy" id="1586232"/>
    <lineage>
        <taxon>Archaea</taxon>
        <taxon>Methanobacteriati</taxon>
        <taxon>Methanobacteriota</taxon>
        <taxon>Stenosarchaea group</taxon>
        <taxon>Halobacteria</taxon>
        <taxon>Halobacteriales</taxon>
        <taxon>Natrialbaceae</taxon>
        <taxon>Natribaculum</taxon>
    </lineage>
</organism>
<dbReference type="GeneID" id="71854263"/>
<name>A0ABD5NYC7_9EURY</name>